<keyword evidence="3" id="KW-0804">Transcription</keyword>
<dbReference type="SMART" id="SM00342">
    <property type="entry name" value="HTH_ARAC"/>
    <property type="match status" value="1"/>
</dbReference>
<dbReference type="InterPro" id="IPR009057">
    <property type="entry name" value="Homeodomain-like_sf"/>
</dbReference>
<evidence type="ECO:0000259" key="4">
    <source>
        <dbReference type="PROSITE" id="PS01124"/>
    </source>
</evidence>
<evidence type="ECO:0000256" key="3">
    <source>
        <dbReference type="ARBA" id="ARBA00023163"/>
    </source>
</evidence>
<dbReference type="PROSITE" id="PS01124">
    <property type="entry name" value="HTH_ARAC_FAMILY_2"/>
    <property type="match status" value="1"/>
</dbReference>
<dbReference type="Pfam" id="PF12833">
    <property type="entry name" value="HTH_18"/>
    <property type="match status" value="1"/>
</dbReference>
<dbReference type="InterPro" id="IPR037923">
    <property type="entry name" value="HTH-like"/>
</dbReference>
<dbReference type="InterPro" id="IPR014710">
    <property type="entry name" value="RmlC-like_jellyroll"/>
</dbReference>
<name>A0ABV0BNT2_9SPHI</name>
<keyword evidence="2" id="KW-0238">DNA-binding</keyword>
<organism evidence="5 6">
    <name type="scientific">Sphingobacterium kitahiroshimense</name>
    <dbReference type="NCBI Taxonomy" id="470446"/>
    <lineage>
        <taxon>Bacteria</taxon>
        <taxon>Pseudomonadati</taxon>
        <taxon>Bacteroidota</taxon>
        <taxon>Sphingobacteriia</taxon>
        <taxon>Sphingobacteriales</taxon>
        <taxon>Sphingobacteriaceae</taxon>
        <taxon>Sphingobacterium</taxon>
    </lineage>
</organism>
<keyword evidence="1" id="KW-0805">Transcription regulation</keyword>
<dbReference type="EMBL" id="JBDJNQ010000001">
    <property type="protein sequence ID" value="MEN5376430.1"/>
    <property type="molecule type" value="Genomic_DNA"/>
</dbReference>
<dbReference type="RefSeq" id="WP_346580681.1">
    <property type="nucleotide sequence ID" value="NZ_JBDJLH010000001.1"/>
</dbReference>
<gene>
    <name evidence="5" type="ORF">ABE541_04065</name>
</gene>
<dbReference type="Gene3D" id="1.10.10.60">
    <property type="entry name" value="Homeodomain-like"/>
    <property type="match status" value="2"/>
</dbReference>
<feature type="domain" description="HTH araC/xylS-type" evidence="4">
    <location>
        <begin position="177"/>
        <end position="277"/>
    </location>
</feature>
<evidence type="ECO:0000313" key="5">
    <source>
        <dbReference type="EMBL" id="MEN5376430.1"/>
    </source>
</evidence>
<evidence type="ECO:0000256" key="2">
    <source>
        <dbReference type="ARBA" id="ARBA00023125"/>
    </source>
</evidence>
<reference evidence="5 6" key="1">
    <citation type="submission" date="2024-04" db="EMBL/GenBank/DDBJ databases">
        <title>WGS of bacteria from Torrens River.</title>
        <authorList>
            <person name="Wyrsch E.R."/>
            <person name="Drigo B."/>
        </authorList>
    </citation>
    <scope>NUCLEOTIDE SEQUENCE [LARGE SCALE GENOMIC DNA]</scope>
    <source>
        <strain evidence="5 6">TWI391</strain>
    </source>
</reference>
<comment type="caution">
    <text evidence="5">The sequence shown here is derived from an EMBL/GenBank/DDBJ whole genome shotgun (WGS) entry which is preliminary data.</text>
</comment>
<proteinExistence type="predicted"/>
<dbReference type="Pfam" id="PF02311">
    <property type="entry name" value="AraC_binding"/>
    <property type="match status" value="1"/>
</dbReference>
<dbReference type="Gene3D" id="2.60.120.10">
    <property type="entry name" value="Jelly Rolls"/>
    <property type="match status" value="1"/>
</dbReference>
<evidence type="ECO:0000313" key="6">
    <source>
        <dbReference type="Proteomes" id="UP001409291"/>
    </source>
</evidence>
<dbReference type="Proteomes" id="UP001409291">
    <property type="component" value="Unassembled WGS sequence"/>
</dbReference>
<dbReference type="SUPFAM" id="SSF51215">
    <property type="entry name" value="Regulatory protein AraC"/>
    <property type="match status" value="1"/>
</dbReference>
<dbReference type="PANTHER" id="PTHR43280:SF34">
    <property type="entry name" value="ARAC-FAMILY TRANSCRIPTIONAL REGULATOR"/>
    <property type="match status" value="1"/>
</dbReference>
<accession>A0ABV0BNT2</accession>
<evidence type="ECO:0000256" key="1">
    <source>
        <dbReference type="ARBA" id="ARBA00023015"/>
    </source>
</evidence>
<dbReference type="InterPro" id="IPR018060">
    <property type="entry name" value="HTH_AraC"/>
</dbReference>
<sequence length="279" mass="32633">MTKLKQFDALKLFDFEESNFHLTVHGQNYYELVYIYKGSGIHEINNNSLAYNAGDLFVISPDDQHNFKIEKRTRVIAIKFTDDYFSNSNHWTQQNQTINKPIAIMNNKILKEIKLDFNPEIRKILRNTIDNILLYNSVGSLSTSPLVFHQILSIFGIIIETMTKMLLFGINDFPAKELLISYIHQHIYEPKQIQIKQIAAHFNIAPTYFSTYFKRNFDMGYRDYLTAYKITLIDKRLASGLFTFRQIADEFGFNDESHFSHFYKNSKGVSPSAYSRSKK</sequence>
<dbReference type="InterPro" id="IPR003313">
    <property type="entry name" value="AraC-bd"/>
</dbReference>
<protein>
    <submittedName>
        <fullName evidence="5">AraC family transcriptional regulator</fullName>
    </submittedName>
</protein>
<dbReference type="PANTHER" id="PTHR43280">
    <property type="entry name" value="ARAC-FAMILY TRANSCRIPTIONAL REGULATOR"/>
    <property type="match status" value="1"/>
</dbReference>
<dbReference type="SUPFAM" id="SSF46689">
    <property type="entry name" value="Homeodomain-like"/>
    <property type="match status" value="1"/>
</dbReference>
<keyword evidence="6" id="KW-1185">Reference proteome</keyword>